<proteinExistence type="predicted"/>
<dbReference type="PANTHER" id="PTHR46082">
    <property type="entry name" value="ATP/GTP-BINDING PROTEIN-RELATED"/>
    <property type="match status" value="1"/>
</dbReference>
<evidence type="ECO:0000313" key="2">
    <source>
        <dbReference type="Proteomes" id="UP000308092"/>
    </source>
</evidence>
<dbReference type="VEuPathDB" id="FungiDB:EYZ11_013552"/>
<comment type="caution">
    <text evidence="1">The sequence shown here is derived from an EMBL/GenBank/DDBJ whole genome shotgun (WGS) entry which is preliminary data.</text>
</comment>
<keyword evidence="2" id="KW-1185">Reference proteome</keyword>
<name>A0A4S3IXW7_9EURO</name>
<protein>
    <submittedName>
        <fullName evidence="1">Uncharacterized protein</fullName>
    </submittedName>
</protein>
<accession>A0A4S3IXW7</accession>
<organism evidence="1 2">
    <name type="scientific">Aspergillus tanneri</name>
    <dbReference type="NCBI Taxonomy" id="1220188"/>
    <lineage>
        <taxon>Eukaryota</taxon>
        <taxon>Fungi</taxon>
        <taxon>Dikarya</taxon>
        <taxon>Ascomycota</taxon>
        <taxon>Pezizomycotina</taxon>
        <taxon>Eurotiomycetes</taxon>
        <taxon>Eurotiomycetidae</taxon>
        <taxon>Eurotiales</taxon>
        <taxon>Aspergillaceae</taxon>
        <taxon>Aspergillus</taxon>
        <taxon>Aspergillus subgen. Circumdati</taxon>
    </lineage>
</organism>
<dbReference type="GO" id="GO:0009116">
    <property type="term" value="P:nucleoside metabolic process"/>
    <property type="evidence" value="ECO:0007669"/>
    <property type="project" value="InterPro"/>
</dbReference>
<dbReference type="Gene3D" id="3.40.50.1580">
    <property type="entry name" value="Nucleoside phosphorylase domain"/>
    <property type="match status" value="1"/>
</dbReference>
<sequence length="77" mass="8301">MQLGLGETVPVGQNFLFIRRSEFSTNLRHISPVPVATAMASLTPDDYTMAWICALPLEAAAARAMLDEAHNPTSTAN</sequence>
<reference evidence="1 2" key="1">
    <citation type="submission" date="2019-03" db="EMBL/GenBank/DDBJ databases">
        <title>The genome sequence of a newly discovered highly antifungal drug resistant Aspergillus species, Aspergillus tanneri NIH 1004.</title>
        <authorList>
            <person name="Mounaud S."/>
            <person name="Singh I."/>
            <person name="Joardar V."/>
            <person name="Pakala S."/>
            <person name="Pakala S."/>
            <person name="Venepally P."/>
            <person name="Hoover J."/>
            <person name="Nierman W."/>
            <person name="Chung J."/>
            <person name="Losada L."/>
        </authorList>
    </citation>
    <scope>NUCLEOTIDE SEQUENCE [LARGE SCALE GENOMIC DNA]</scope>
    <source>
        <strain evidence="1 2">NIH1004</strain>
    </source>
</reference>
<gene>
    <name evidence="1" type="ORF">EYZ11_013552</name>
</gene>
<dbReference type="Proteomes" id="UP000308092">
    <property type="component" value="Unassembled WGS sequence"/>
</dbReference>
<dbReference type="EMBL" id="SOSA01001637">
    <property type="protein sequence ID" value="THC87002.1"/>
    <property type="molecule type" value="Genomic_DNA"/>
</dbReference>
<dbReference type="PANTHER" id="PTHR46082:SF11">
    <property type="entry name" value="AAA+ ATPASE DOMAIN-CONTAINING PROTEIN-RELATED"/>
    <property type="match status" value="1"/>
</dbReference>
<dbReference type="GO" id="GO:0003824">
    <property type="term" value="F:catalytic activity"/>
    <property type="evidence" value="ECO:0007669"/>
    <property type="project" value="InterPro"/>
</dbReference>
<dbReference type="InterPro" id="IPR035994">
    <property type="entry name" value="Nucleoside_phosphorylase_sf"/>
</dbReference>
<dbReference type="AlphaFoldDB" id="A0A4S3IXW7"/>
<evidence type="ECO:0000313" key="1">
    <source>
        <dbReference type="EMBL" id="THC87002.1"/>
    </source>
</evidence>
<dbReference type="STRING" id="1220188.A0A4S3IXW7"/>
<dbReference type="InterPro" id="IPR053137">
    <property type="entry name" value="NLR-like"/>
</dbReference>